<feature type="repeat" description="WD" evidence="3">
    <location>
        <begin position="978"/>
        <end position="1019"/>
    </location>
</feature>
<dbReference type="EMBL" id="CP159373">
    <property type="protein sequence ID" value="XCN75315.1"/>
    <property type="molecule type" value="Genomic_DNA"/>
</dbReference>
<keyword evidence="4" id="KW-0812">Transmembrane</keyword>
<keyword evidence="4" id="KW-1133">Transmembrane helix</keyword>
<evidence type="ECO:0000256" key="3">
    <source>
        <dbReference type="PROSITE-ProRule" id="PRU00221"/>
    </source>
</evidence>
<feature type="transmembrane region" description="Helical" evidence="4">
    <location>
        <begin position="668"/>
        <end position="689"/>
    </location>
</feature>
<dbReference type="InterPro" id="IPR009003">
    <property type="entry name" value="Peptidase_S1_PA"/>
</dbReference>
<gene>
    <name evidence="6" type="ORF">Q3M24_11490</name>
</gene>
<dbReference type="Gene3D" id="2.130.10.10">
    <property type="entry name" value="YVTN repeat-like/Quinoprotein amine dehydrogenase"/>
    <property type="match status" value="2"/>
</dbReference>
<reference evidence="6" key="2">
    <citation type="submission" date="2024-06" db="EMBL/GenBank/DDBJ databases">
        <authorList>
            <person name="Plum-Jensen L.E."/>
            <person name="Schramm A."/>
            <person name="Marshall I.P.G."/>
        </authorList>
    </citation>
    <scope>NUCLEOTIDE SEQUENCE</scope>
    <source>
        <strain evidence="6">Rat1</strain>
    </source>
</reference>
<dbReference type="Pfam" id="PF00400">
    <property type="entry name" value="WD40"/>
    <property type="match status" value="6"/>
</dbReference>
<dbReference type="CDD" id="cd00200">
    <property type="entry name" value="WD40"/>
    <property type="match status" value="1"/>
</dbReference>
<dbReference type="Pfam" id="PF13365">
    <property type="entry name" value="Trypsin_2"/>
    <property type="match status" value="1"/>
</dbReference>
<dbReference type="PROSITE" id="PS50294">
    <property type="entry name" value="WD_REPEATS_REGION"/>
    <property type="match status" value="5"/>
</dbReference>
<dbReference type="PANTHER" id="PTHR19848:SF8">
    <property type="entry name" value="F-BOX AND WD REPEAT DOMAIN CONTAINING 7"/>
    <property type="match status" value="1"/>
</dbReference>
<dbReference type="KEGG" id="eaj:Q3M24_11490"/>
<reference evidence="6" key="1">
    <citation type="journal article" date="2024" name="Syst. Appl. Microbiol.">
        <title>First single-strain enrichments of Electrothrix cable bacteria, description of E. aestuarii sp. nov. and E. rattekaaiensis sp. nov., and proposal of a cable bacteria taxonomy following the rules of the SeqCode.</title>
        <authorList>
            <person name="Plum-Jensen L.E."/>
            <person name="Schramm A."/>
            <person name="Marshall I.P.G."/>
        </authorList>
    </citation>
    <scope>NUCLEOTIDE SEQUENCE</scope>
    <source>
        <strain evidence="6">Rat1</strain>
    </source>
</reference>
<dbReference type="Pfam" id="PF20703">
    <property type="entry name" value="nSTAND1"/>
    <property type="match status" value="1"/>
</dbReference>
<protein>
    <submittedName>
        <fullName evidence="6">Trypsin-like peptidase domain-containing protein</fullName>
    </submittedName>
</protein>
<dbReference type="SUPFAM" id="SSF52540">
    <property type="entry name" value="P-loop containing nucleoside triphosphate hydrolases"/>
    <property type="match status" value="1"/>
</dbReference>
<dbReference type="InterPro" id="IPR020472">
    <property type="entry name" value="WD40_PAC1"/>
</dbReference>
<dbReference type="InterPro" id="IPR001680">
    <property type="entry name" value="WD40_rpt"/>
</dbReference>
<evidence type="ECO:0000259" key="5">
    <source>
        <dbReference type="Pfam" id="PF20703"/>
    </source>
</evidence>
<evidence type="ECO:0000256" key="2">
    <source>
        <dbReference type="ARBA" id="ARBA00022737"/>
    </source>
</evidence>
<keyword evidence="4" id="KW-0472">Membrane</keyword>
<feature type="repeat" description="WD" evidence="3">
    <location>
        <begin position="875"/>
        <end position="916"/>
    </location>
</feature>
<feature type="repeat" description="WD" evidence="3">
    <location>
        <begin position="810"/>
        <end position="832"/>
    </location>
</feature>
<dbReference type="InterPro" id="IPR049052">
    <property type="entry name" value="nSTAND1"/>
</dbReference>
<dbReference type="PROSITE" id="PS00678">
    <property type="entry name" value="WD_REPEATS_1"/>
    <property type="match status" value="2"/>
</dbReference>
<evidence type="ECO:0000256" key="4">
    <source>
        <dbReference type="SAM" id="Phobius"/>
    </source>
</evidence>
<evidence type="ECO:0000313" key="6">
    <source>
        <dbReference type="EMBL" id="XCN75315.1"/>
    </source>
</evidence>
<name>A0AAU8M1D0_9BACT</name>
<dbReference type="InterPro" id="IPR019775">
    <property type="entry name" value="WD40_repeat_CS"/>
</dbReference>
<feature type="repeat" description="WD" evidence="3">
    <location>
        <begin position="1061"/>
        <end position="1095"/>
    </location>
</feature>
<dbReference type="PROSITE" id="PS50082">
    <property type="entry name" value="WD_REPEATS_2"/>
    <property type="match status" value="6"/>
</dbReference>
<keyword evidence="1 3" id="KW-0853">WD repeat</keyword>
<dbReference type="SUPFAM" id="SSF50494">
    <property type="entry name" value="Trypsin-like serine proteases"/>
    <property type="match status" value="1"/>
</dbReference>
<feature type="domain" description="Novel STAND NTPase 1" evidence="5">
    <location>
        <begin position="222"/>
        <end position="613"/>
    </location>
</feature>
<dbReference type="PANTHER" id="PTHR19848">
    <property type="entry name" value="WD40 REPEAT PROTEIN"/>
    <property type="match status" value="1"/>
</dbReference>
<dbReference type="InterPro" id="IPR015943">
    <property type="entry name" value="WD40/YVTN_repeat-like_dom_sf"/>
</dbReference>
<keyword evidence="2" id="KW-0677">Repeat</keyword>
<proteinExistence type="predicted"/>
<dbReference type="AlphaFoldDB" id="A0AAU8M1D0"/>
<organism evidence="6">
    <name type="scientific">Candidatus Electrothrix aestuarii</name>
    <dbReference type="NCBI Taxonomy" id="3062594"/>
    <lineage>
        <taxon>Bacteria</taxon>
        <taxon>Pseudomonadati</taxon>
        <taxon>Thermodesulfobacteriota</taxon>
        <taxon>Desulfobulbia</taxon>
        <taxon>Desulfobulbales</taxon>
        <taxon>Desulfobulbaceae</taxon>
        <taxon>Candidatus Electrothrix</taxon>
    </lineage>
</organism>
<dbReference type="PRINTS" id="PR00320">
    <property type="entry name" value="GPROTEINBRPT"/>
</dbReference>
<accession>A0AAU8M1D0</accession>
<feature type="repeat" description="WD" evidence="3">
    <location>
        <begin position="833"/>
        <end position="874"/>
    </location>
</feature>
<dbReference type="InterPro" id="IPR036322">
    <property type="entry name" value="WD40_repeat_dom_sf"/>
</dbReference>
<feature type="repeat" description="WD" evidence="3">
    <location>
        <begin position="1019"/>
        <end position="1060"/>
    </location>
</feature>
<evidence type="ECO:0000256" key="1">
    <source>
        <dbReference type="ARBA" id="ARBA00022574"/>
    </source>
</evidence>
<dbReference type="SMART" id="SM00320">
    <property type="entry name" value="WD40"/>
    <property type="match status" value="7"/>
</dbReference>
<dbReference type="SUPFAM" id="SSF50978">
    <property type="entry name" value="WD40 repeat-like"/>
    <property type="match status" value="1"/>
</dbReference>
<sequence length="1171" mass="130527">MSSPSLDTSLVRILLDDQEPRRPLGAGFLVTPKHILTCAHVINAVLGRDEYALDPPAAEIFLDFPLLSLPNDYALLRAKVVHWFPVAEVAVPHGLEDIAVLELCSEAPLSAEVRPAPLVVFDDSAFADCRVRLFGFSIPEGTYANLVLQGKNSRGMVEMHHQGSGQVMPGFSGTAAWAVKENAVCGMVVARRGDLNTAYMIPASILLRAFPEMEQHSRPANPYRGLEAFREKDAALYFGRGQTIARLRQVVAEQPFAAVIGASGSGKSSVVFAGLVLDLRQSGNWTIAHCRPKKQPFYELAACLIPLLYEDPILRSEKSDELKEKLQAGLVGLAGIIRQIKQQNEGQGFLLVIDQFEELFTLNTDQDVIRQYIAILLECLCTEDFTVLLTMRADFFAAAVGHPALAEALDSYAPIILPQIDVQGLREVIEQPAKLLGVSFEAGLVDLIIRDVGQEPGSLPLLEFCLTQLWEQQEFRRITHDAYKDIGGVQQALANHADTVYAEFTEQEREQLRHIFLKLVRPGQGTEDTRQVATVGQIAEEYRGLIARLADKRLIVTGRDEERGEETVEVVHEALIRRWRTLRQWVDEEREFLVWQEKLRVLLRQWEESGKDEGALLRGLPLDEALSYLTTHEKYFVTSEKILQFITISGQFRNNEQQKLRNQKIRNFVAITVSFLIVLLLFMFAVVQWRNAVQQTLTASYNLAKVFEKEALYCLERTAKEGASAYKKALLFASAAAEQEIILGRSALNSNTVGLLFAPDVFNGAIDNTVRFFESETSGGLIVLKEYRDAVRSVAFSSVFGFDGKQINRIVTASFDGMVRYWNIKAGKELVTLGGNEDKIVSVTSSPDNTRIVSVSSEGTMRLWDIKTGRELATLEGNANGIISVDFSPDGSRIVFAFRDGTIRIWNINTGKELNIPERIRTRDITTGKELNIPERIDDDIISVAFTPDGGRIRIALNSTDNTVLIWDDITPYDLAIIKGHRGVVRSVSFSPDGRRIASASVDNTAQILDMWNNKLLSLIGHEGAVNNIAFSSDSRLIASASSDSTVRLWDTATGKELIVFRGHKDAVNIVTFSPDGRFLASGADDRTVRIWDIRPYTLFLHNSNPTPLYHTFIDAVKFLWQLDVQGLEIVETNRRTPADLEKYGSLLAPPPPGQSKFDQVLEWAEKQQGR</sequence>
<dbReference type="InterPro" id="IPR027417">
    <property type="entry name" value="P-loop_NTPase"/>
</dbReference>